<sequence length="328" mass="34984">MSEQTPNSDIVNLPGTGGDVQAGVEPLSAQQQLDQLNNFFEDNYPEIFNSLVNDEGVPYKDQSCPVPAELVDETERMWARVPDLLAHSSLLVLGAGLDHRMPHVAYTSQVRAEPWTSQHPALPDGVVGTVLTPPDPTGAVAVSLHGGPGWFGDGASHDQFWLPLFAALAERSGATIVDLTYPLPGYGSWDLTQQDVAEAVAQIQAELEPKAFGLVVFGSGLVAAGQVVGSTLSSALGADCELDFLAALSPRIPEGFAVDIAGVPTAVSLARFDSRGTAGGVIKKYFEESGAEVQFYEYDSEHIIAAPAVWRQRVDELAEWLRKAVADC</sequence>
<gene>
    <name evidence="2" type="ORF">L8V00_05215</name>
</gene>
<dbReference type="RefSeq" id="WP_269944410.1">
    <property type="nucleotide sequence ID" value="NZ_JAKMUT010000004.1"/>
</dbReference>
<comment type="caution">
    <text evidence="2">The sequence shown here is derived from an EMBL/GenBank/DDBJ whole genome shotgun (WGS) entry which is preliminary data.</text>
</comment>
<keyword evidence="2" id="KW-0378">Hydrolase</keyword>
<dbReference type="Gene3D" id="3.40.50.1820">
    <property type="entry name" value="alpha/beta hydrolase"/>
    <property type="match status" value="1"/>
</dbReference>
<dbReference type="InterPro" id="IPR029058">
    <property type="entry name" value="AB_hydrolase_fold"/>
</dbReference>
<keyword evidence="3" id="KW-1185">Reference proteome</keyword>
<dbReference type="Proteomes" id="UP001146469">
    <property type="component" value="Unassembled WGS sequence"/>
</dbReference>
<reference evidence="2" key="1">
    <citation type="submission" date="2022-02" db="EMBL/GenBank/DDBJ databases">
        <title>Corynebacterium sp. from urogenital microbiome.</title>
        <authorList>
            <person name="Cappelli E.A."/>
            <person name="Ribeiro T.G."/>
            <person name="Peixe L."/>
        </authorList>
    </citation>
    <scope>NUCLEOTIDE SEQUENCE</scope>
    <source>
        <strain evidence="2">C8Ua_174</strain>
    </source>
</reference>
<evidence type="ECO:0000256" key="1">
    <source>
        <dbReference type="SAM" id="MobiDB-lite"/>
    </source>
</evidence>
<name>A0A9X3RFM0_9CORY</name>
<dbReference type="GO" id="GO:0016787">
    <property type="term" value="F:hydrolase activity"/>
    <property type="evidence" value="ECO:0007669"/>
    <property type="project" value="UniProtKB-KW"/>
</dbReference>
<proteinExistence type="predicted"/>
<organism evidence="2 3">
    <name type="scientific">Corynebacterium evansiae</name>
    <dbReference type="NCBI Taxonomy" id="2913499"/>
    <lineage>
        <taxon>Bacteria</taxon>
        <taxon>Bacillati</taxon>
        <taxon>Actinomycetota</taxon>
        <taxon>Actinomycetes</taxon>
        <taxon>Mycobacteriales</taxon>
        <taxon>Corynebacteriaceae</taxon>
        <taxon>Corynebacterium</taxon>
    </lineage>
</organism>
<dbReference type="SUPFAM" id="SSF53474">
    <property type="entry name" value="alpha/beta-Hydrolases"/>
    <property type="match status" value="1"/>
</dbReference>
<evidence type="ECO:0000313" key="3">
    <source>
        <dbReference type="Proteomes" id="UP001146469"/>
    </source>
</evidence>
<feature type="region of interest" description="Disordered" evidence="1">
    <location>
        <begin position="1"/>
        <end position="21"/>
    </location>
</feature>
<dbReference type="EMBL" id="JAKMUT010000004">
    <property type="protein sequence ID" value="MCZ9289610.1"/>
    <property type="molecule type" value="Genomic_DNA"/>
</dbReference>
<protein>
    <submittedName>
        <fullName evidence="2">Alpha/beta hydrolase</fullName>
    </submittedName>
</protein>
<feature type="compositionally biased region" description="Polar residues" evidence="1">
    <location>
        <begin position="1"/>
        <end position="10"/>
    </location>
</feature>
<evidence type="ECO:0000313" key="2">
    <source>
        <dbReference type="EMBL" id="MCZ9289610.1"/>
    </source>
</evidence>
<dbReference type="AlphaFoldDB" id="A0A9X3RFM0"/>
<accession>A0A9X3RFM0</accession>